<proteinExistence type="predicted"/>
<dbReference type="AlphaFoldDB" id="S9R026"/>
<name>S9R026_CYSF2</name>
<organism evidence="1 2">
    <name type="scientific">Cystobacter fuscus (strain ATCC 25194 / DSM 2262 / NBRC 100088 / M29)</name>
    <dbReference type="NCBI Taxonomy" id="1242864"/>
    <lineage>
        <taxon>Bacteria</taxon>
        <taxon>Pseudomonadati</taxon>
        <taxon>Myxococcota</taxon>
        <taxon>Myxococcia</taxon>
        <taxon>Myxococcales</taxon>
        <taxon>Cystobacterineae</taxon>
        <taxon>Archangiaceae</taxon>
        <taxon>Cystobacter</taxon>
    </lineage>
</organism>
<protein>
    <submittedName>
        <fullName evidence="1">Uncharacterized protein</fullName>
    </submittedName>
</protein>
<reference evidence="1" key="1">
    <citation type="submission" date="2013-05" db="EMBL/GenBank/DDBJ databases">
        <title>Genome assembly of Cystobacter fuscus DSM 2262.</title>
        <authorList>
            <person name="Sharma G."/>
            <person name="Khatri I."/>
            <person name="Kaur C."/>
            <person name="Mayilraj S."/>
            <person name="Subramanian S."/>
        </authorList>
    </citation>
    <scope>NUCLEOTIDE SEQUENCE [LARGE SCALE GENOMIC DNA]</scope>
    <source>
        <strain evidence="1">DSM 2262</strain>
    </source>
</reference>
<accession>S9R026</accession>
<sequence>MPTGAALGRAGQKAKELSVWTAKPLPPGTSRHWVMMETELTESEAREVYTLDIWDDSGSRRVSIGHVAFP</sequence>
<dbReference type="EMBL" id="ANAH02000007">
    <property type="protein sequence ID" value="EPX62263.1"/>
    <property type="molecule type" value="Genomic_DNA"/>
</dbReference>
<evidence type="ECO:0000313" key="1">
    <source>
        <dbReference type="EMBL" id="EPX62263.1"/>
    </source>
</evidence>
<keyword evidence="2" id="KW-1185">Reference proteome</keyword>
<gene>
    <name evidence="1" type="ORF">D187_008450</name>
</gene>
<comment type="caution">
    <text evidence="1">The sequence shown here is derived from an EMBL/GenBank/DDBJ whole genome shotgun (WGS) entry which is preliminary data.</text>
</comment>
<evidence type="ECO:0000313" key="2">
    <source>
        <dbReference type="Proteomes" id="UP000011682"/>
    </source>
</evidence>
<dbReference type="Proteomes" id="UP000011682">
    <property type="component" value="Unassembled WGS sequence"/>
</dbReference>